<keyword evidence="14" id="KW-1185">Reference proteome</keyword>
<evidence type="ECO:0000256" key="4">
    <source>
        <dbReference type="ARBA" id="ARBA00022679"/>
    </source>
</evidence>
<dbReference type="InterPro" id="IPR016064">
    <property type="entry name" value="NAD/diacylglycerol_kinase_sf"/>
</dbReference>
<dbReference type="Gene3D" id="3.40.50.10330">
    <property type="entry name" value="Probable inorganic polyphosphate/atp-NAD kinase, domain 1"/>
    <property type="match status" value="1"/>
</dbReference>
<dbReference type="InterPro" id="IPR005218">
    <property type="entry name" value="Diacylglycerol/lipid_kinase"/>
</dbReference>
<dbReference type="Proteomes" id="UP000253908">
    <property type="component" value="Chromosome"/>
</dbReference>
<gene>
    <name evidence="13" type="ORF">CUC15_07980</name>
</gene>
<accession>A0A345PFS5</accession>
<dbReference type="InterPro" id="IPR017438">
    <property type="entry name" value="ATP-NAD_kinase_N"/>
</dbReference>
<evidence type="ECO:0000256" key="6">
    <source>
        <dbReference type="ARBA" id="ARBA00022777"/>
    </source>
</evidence>
<evidence type="ECO:0000256" key="8">
    <source>
        <dbReference type="ARBA" id="ARBA00023098"/>
    </source>
</evidence>
<evidence type="ECO:0000256" key="2">
    <source>
        <dbReference type="ARBA" id="ARBA00005983"/>
    </source>
</evidence>
<dbReference type="InterPro" id="IPR001206">
    <property type="entry name" value="Diacylglycerol_kinase_cat_dom"/>
</dbReference>
<keyword evidence="3" id="KW-0444">Lipid biosynthesis</keyword>
<dbReference type="PROSITE" id="PS50146">
    <property type="entry name" value="DAGK"/>
    <property type="match status" value="1"/>
</dbReference>
<keyword evidence="7" id="KW-0067">ATP-binding</keyword>
<dbReference type="InterPro" id="IPR045540">
    <property type="entry name" value="YegS/DAGK_C"/>
</dbReference>
<keyword evidence="11" id="KW-1133">Transmembrane helix</keyword>
<evidence type="ECO:0000256" key="11">
    <source>
        <dbReference type="SAM" id="Phobius"/>
    </source>
</evidence>
<keyword evidence="8" id="KW-0443">Lipid metabolism</keyword>
<dbReference type="GO" id="GO:0008654">
    <property type="term" value="P:phospholipid biosynthetic process"/>
    <property type="evidence" value="ECO:0007669"/>
    <property type="project" value="UniProtKB-KW"/>
</dbReference>
<keyword evidence="11" id="KW-0472">Membrane</keyword>
<feature type="transmembrane region" description="Helical" evidence="11">
    <location>
        <begin position="163"/>
        <end position="181"/>
    </location>
</feature>
<sequence length="306" mass="34459">MHIFIINPRAGNGRAKRTFSKITKSELYQNLKSTYYFTRYPGHAEEIAKHVSEDSEPEAIIVIGGDGTIHEVLNGLENSSVPVAFIPGGSGNDFARGCNIKGSPVEVLHDIIKSKKDSPYWIGNYKQDDMPVRKFVNSIGFGFDAQIADTVNKSFYKNIFNRLGIGTFSYVIALIQVLIHFKPMTIVVDINQQKRKITNCWMVTTGNHPYYGGGMKIMPNAKIQPNILPILIIQDISKWKVLSLFITVFIGKHQMFKEVEILETTGFTIVSDQELFYQVDGQTDTCRTCIVSKQEEVVKLKGTNIR</sequence>
<dbReference type="OrthoDB" id="9786026at2"/>
<dbReference type="GO" id="GO:0005524">
    <property type="term" value="F:ATP binding"/>
    <property type="evidence" value="ECO:0007669"/>
    <property type="project" value="UniProtKB-KW"/>
</dbReference>
<evidence type="ECO:0000256" key="9">
    <source>
        <dbReference type="ARBA" id="ARBA00023209"/>
    </source>
</evidence>
<dbReference type="EMBL" id="CP024848">
    <property type="protein sequence ID" value="AXI08855.1"/>
    <property type="molecule type" value="Genomic_DNA"/>
</dbReference>
<dbReference type="SMART" id="SM00046">
    <property type="entry name" value="DAGKc"/>
    <property type="match status" value="1"/>
</dbReference>
<keyword evidence="6 13" id="KW-0418">Kinase</keyword>
<reference evidence="14" key="1">
    <citation type="submission" date="2017-11" db="EMBL/GenBank/DDBJ databases">
        <authorList>
            <person name="Zhu W."/>
        </authorList>
    </citation>
    <scope>NUCLEOTIDE SEQUENCE [LARGE SCALE GENOMIC DNA]</scope>
    <source>
        <strain evidence="14">160</strain>
    </source>
</reference>
<evidence type="ECO:0000256" key="10">
    <source>
        <dbReference type="ARBA" id="ARBA00023264"/>
    </source>
</evidence>
<comment type="cofactor">
    <cofactor evidence="1">
        <name>Mg(2+)</name>
        <dbReference type="ChEBI" id="CHEBI:18420"/>
    </cofactor>
</comment>
<keyword evidence="9" id="KW-0594">Phospholipid biosynthesis</keyword>
<proteinExistence type="inferred from homology"/>
<dbReference type="Gene3D" id="2.60.200.40">
    <property type="match status" value="1"/>
</dbReference>
<keyword evidence="4" id="KW-0808">Transferase</keyword>
<dbReference type="GO" id="GO:0016301">
    <property type="term" value="F:kinase activity"/>
    <property type="evidence" value="ECO:0007669"/>
    <property type="project" value="UniProtKB-KW"/>
</dbReference>
<comment type="similarity">
    <text evidence="2">Belongs to the diacylglycerol/lipid kinase family.</text>
</comment>
<keyword evidence="5" id="KW-0547">Nucleotide-binding</keyword>
<dbReference type="PANTHER" id="PTHR12358">
    <property type="entry name" value="SPHINGOSINE KINASE"/>
    <property type="match status" value="1"/>
</dbReference>
<protein>
    <submittedName>
        <fullName evidence="13">Diacylglycerol kinase</fullName>
    </submittedName>
</protein>
<dbReference type="Pfam" id="PF19279">
    <property type="entry name" value="YegS_C"/>
    <property type="match status" value="1"/>
</dbReference>
<evidence type="ECO:0000313" key="14">
    <source>
        <dbReference type="Proteomes" id="UP000253908"/>
    </source>
</evidence>
<name>A0A345PFS5_9BACI</name>
<dbReference type="SUPFAM" id="SSF111331">
    <property type="entry name" value="NAD kinase/diacylglycerol kinase-like"/>
    <property type="match status" value="1"/>
</dbReference>
<evidence type="ECO:0000313" key="13">
    <source>
        <dbReference type="EMBL" id="AXI08855.1"/>
    </source>
</evidence>
<dbReference type="PANTHER" id="PTHR12358:SF54">
    <property type="entry name" value="SPHINGOSINE KINASE RELATED PROTEIN"/>
    <property type="match status" value="1"/>
</dbReference>
<organism evidence="13 14">
    <name type="scientific">Oceanobacillus zhaokaii</name>
    <dbReference type="NCBI Taxonomy" id="2052660"/>
    <lineage>
        <taxon>Bacteria</taxon>
        <taxon>Bacillati</taxon>
        <taxon>Bacillota</taxon>
        <taxon>Bacilli</taxon>
        <taxon>Bacillales</taxon>
        <taxon>Bacillaceae</taxon>
        <taxon>Oceanobacillus</taxon>
    </lineage>
</organism>
<dbReference type="RefSeq" id="WP_114916150.1">
    <property type="nucleotide sequence ID" value="NZ_CP024848.1"/>
</dbReference>
<feature type="domain" description="DAGKc" evidence="12">
    <location>
        <begin position="1"/>
        <end position="129"/>
    </location>
</feature>
<dbReference type="AlphaFoldDB" id="A0A345PFS5"/>
<evidence type="ECO:0000256" key="7">
    <source>
        <dbReference type="ARBA" id="ARBA00022840"/>
    </source>
</evidence>
<evidence type="ECO:0000256" key="5">
    <source>
        <dbReference type="ARBA" id="ARBA00022741"/>
    </source>
</evidence>
<evidence type="ECO:0000259" key="12">
    <source>
        <dbReference type="PROSITE" id="PS50146"/>
    </source>
</evidence>
<evidence type="ECO:0000256" key="1">
    <source>
        <dbReference type="ARBA" id="ARBA00001946"/>
    </source>
</evidence>
<dbReference type="NCBIfam" id="TIGR00147">
    <property type="entry name" value="YegS/Rv2252/BmrU family lipid kinase"/>
    <property type="match status" value="1"/>
</dbReference>
<dbReference type="InterPro" id="IPR050187">
    <property type="entry name" value="Lipid_Phosphate_FormReg"/>
</dbReference>
<keyword evidence="10" id="KW-1208">Phospholipid metabolism</keyword>
<keyword evidence="11" id="KW-0812">Transmembrane</keyword>
<dbReference type="KEGG" id="ocn:CUC15_07980"/>
<dbReference type="Pfam" id="PF00781">
    <property type="entry name" value="DAGK_cat"/>
    <property type="match status" value="1"/>
</dbReference>
<evidence type="ECO:0000256" key="3">
    <source>
        <dbReference type="ARBA" id="ARBA00022516"/>
    </source>
</evidence>